<dbReference type="InterPro" id="IPR007318">
    <property type="entry name" value="Phopholipid_MeTrfase"/>
</dbReference>
<dbReference type="Gene3D" id="1.20.120.1630">
    <property type="match status" value="1"/>
</dbReference>
<proteinExistence type="predicted"/>
<organism evidence="6">
    <name type="scientific">marine sediment metagenome</name>
    <dbReference type="NCBI Taxonomy" id="412755"/>
    <lineage>
        <taxon>unclassified sequences</taxon>
        <taxon>metagenomes</taxon>
        <taxon>ecological metagenomes</taxon>
    </lineage>
</organism>
<dbReference type="PANTHER" id="PTHR12714:SF9">
    <property type="entry name" value="PROTEIN-S-ISOPRENYLCYSTEINE O-METHYLTRANSFERASE"/>
    <property type="match status" value="1"/>
</dbReference>
<evidence type="ECO:0000256" key="3">
    <source>
        <dbReference type="ARBA" id="ARBA00022989"/>
    </source>
</evidence>
<sequence length="109" mass="12989">MFFIVFRYFIFPLSTIIIVTGILLIVFGWKNIHDAKGQLVTTGIYRHVRHPQYLGFLLLTLGMNLEWTTFFTVLLWPVIAIVYYRLAKAEEKYSDELFGEEYRKYKRSV</sequence>
<feature type="transmembrane region" description="Helical" evidence="5">
    <location>
        <begin position="9"/>
        <end position="29"/>
    </location>
</feature>
<accession>X1A6W4</accession>
<evidence type="ECO:0000313" key="6">
    <source>
        <dbReference type="EMBL" id="GAG77920.1"/>
    </source>
</evidence>
<dbReference type="AlphaFoldDB" id="X1A6W4"/>
<name>X1A6W4_9ZZZZ</name>
<comment type="caution">
    <text evidence="6">The sequence shown here is derived from an EMBL/GenBank/DDBJ whole genome shotgun (WGS) entry which is preliminary data.</text>
</comment>
<evidence type="ECO:0008006" key="7">
    <source>
        <dbReference type="Google" id="ProtNLM"/>
    </source>
</evidence>
<protein>
    <recommendedName>
        <fullName evidence="7">Steroid 5-alpha reductase C-terminal domain-containing protein</fullName>
    </recommendedName>
</protein>
<dbReference type="EMBL" id="BART01017455">
    <property type="protein sequence ID" value="GAG77920.1"/>
    <property type="molecule type" value="Genomic_DNA"/>
</dbReference>
<keyword evidence="3 5" id="KW-1133">Transmembrane helix</keyword>
<feature type="non-terminal residue" evidence="6">
    <location>
        <position position="109"/>
    </location>
</feature>
<evidence type="ECO:0000256" key="4">
    <source>
        <dbReference type="ARBA" id="ARBA00023136"/>
    </source>
</evidence>
<feature type="transmembrane region" description="Helical" evidence="5">
    <location>
        <begin position="67"/>
        <end position="86"/>
    </location>
</feature>
<comment type="subcellular location">
    <subcellularLocation>
        <location evidence="1">Endomembrane system</location>
        <topology evidence="1">Multi-pass membrane protein</topology>
    </subcellularLocation>
</comment>
<dbReference type="GO" id="GO:0016740">
    <property type="term" value="F:transferase activity"/>
    <property type="evidence" value="ECO:0007669"/>
    <property type="project" value="UniProtKB-ARBA"/>
</dbReference>
<dbReference type="PANTHER" id="PTHR12714">
    <property type="entry name" value="PROTEIN-S ISOPRENYLCYSTEINE O-METHYLTRANSFERASE"/>
    <property type="match status" value="1"/>
</dbReference>
<evidence type="ECO:0000256" key="5">
    <source>
        <dbReference type="SAM" id="Phobius"/>
    </source>
</evidence>
<evidence type="ECO:0000256" key="2">
    <source>
        <dbReference type="ARBA" id="ARBA00022692"/>
    </source>
</evidence>
<keyword evidence="4 5" id="KW-0472">Membrane</keyword>
<gene>
    <name evidence="6" type="ORF">S01H4_33222</name>
</gene>
<evidence type="ECO:0000256" key="1">
    <source>
        <dbReference type="ARBA" id="ARBA00004127"/>
    </source>
</evidence>
<reference evidence="6" key="1">
    <citation type="journal article" date="2014" name="Front. Microbiol.">
        <title>High frequency of phylogenetically diverse reductive dehalogenase-homologous genes in deep subseafloor sedimentary metagenomes.</title>
        <authorList>
            <person name="Kawai M."/>
            <person name="Futagami T."/>
            <person name="Toyoda A."/>
            <person name="Takaki Y."/>
            <person name="Nishi S."/>
            <person name="Hori S."/>
            <person name="Arai W."/>
            <person name="Tsubouchi T."/>
            <person name="Morono Y."/>
            <person name="Uchiyama I."/>
            <person name="Ito T."/>
            <person name="Fujiyama A."/>
            <person name="Inagaki F."/>
            <person name="Takami H."/>
        </authorList>
    </citation>
    <scope>NUCLEOTIDE SEQUENCE</scope>
    <source>
        <strain evidence="6">Expedition CK06-06</strain>
    </source>
</reference>
<dbReference type="GO" id="GO:0012505">
    <property type="term" value="C:endomembrane system"/>
    <property type="evidence" value="ECO:0007669"/>
    <property type="project" value="UniProtKB-SubCell"/>
</dbReference>
<keyword evidence="2 5" id="KW-0812">Transmembrane</keyword>
<dbReference type="Pfam" id="PF04191">
    <property type="entry name" value="PEMT"/>
    <property type="match status" value="1"/>
</dbReference>